<dbReference type="AlphaFoldDB" id="A0A8X7U5L1"/>
<dbReference type="PANTHER" id="PTHR43593">
    <property type="match status" value="1"/>
</dbReference>
<dbReference type="EMBL" id="JAAMPC010000014">
    <property type="protein sequence ID" value="KAG2263931.1"/>
    <property type="molecule type" value="Genomic_DNA"/>
</dbReference>
<evidence type="ECO:0000259" key="1">
    <source>
        <dbReference type="Pfam" id="PF02894"/>
    </source>
</evidence>
<dbReference type="Gene3D" id="3.30.360.10">
    <property type="entry name" value="Dihydrodipicolinate Reductase, domain 2"/>
    <property type="match status" value="1"/>
</dbReference>
<feature type="domain" description="Gfo/Idh/MocA-like oxidoreductase C-terminal" evidence="1">
    <location>
        <begin position="135"/>
        <end position="189"/>
    </location>
</feature>
<comment type="caution">
    <text evidence="2">The sequence shown here is derived from an EMBL/GenBank/DDBJ whole genome shotgun (WGS) entry which is preliminary data.</text>
</comment>
<gene>
    <name evidence="2" type="ORF">Bca52824_071010</name>
</gene>
<organism evidence="2 3">
    <name type="scientific">Brassica carinata</name>
    <name type="common">Ethiopian mustard</name>
    <name type="synonym">Abyssinian cabbage</name>
    <dbReference type="NCBI Taxonomy" id="52824"/>
    <lineage>
        <taxon>Eukaryota</taxon>
        <taxon>Viridiplantae</taxon>
        <taxon>Streptophyta</taxon>
        <taxon>Embryophyta</taxon>
        <taxon>Tracheophyta</taxon>
        <taxon>Spermatophyta</taxon>
        <taxon>Magnoliopsida</taxon>
        <taxon>eudicotyledons</taxon>
        <taxon>Gunneridae</taxon>
        <taxon>Pentapetalae</taxon>
        <taxon>rosids</taxon>
        <taxon>malvids</taxon>
        <taxon>Brassicales</taxon>
        <taxon>Brassicaceae</taxon>
        <taxon>Brassiceae</taxon>
        <taxon>Brassica</taxon>
    </lineage>
</organism>
<dbReference type="Proteomes" id="UP000886595">
    <property type="component" value="Unassembled WGS sequence"/>
</dbReference>
<name>A0A8X7U5L1_BRACI</name>
<dbReference type="Pfam" id="PF02894">
    <property type="entry name" value="GFO_IDH_MocA_C"/>
    <property type="match status" value="2"/>
</dbReference>
<reference evidence="2 3" key="1">
    <citation type="submission" date="2020-02" db="EMBL/GenBank/DDBJ databases">
        <authorList>
            <person name="Ma Q."/>
            <person name="Huang Y."/>
            <person name="Song X."/>
            <person name="Pei D."/>
        </authorList>
    </citation>
    <scope>NUCLEOTIDE SEQUENCE [LARGE SCALE GENOMIC DNA]</scope>
    <source>
        <strain evidence="2">Sxm20200214</strain>
        <tissue evidence="2">Leaf</tissue>
    </source>
</reference>
<protein>
    <recommendedName>
        <fullName evidence="1">Gfo/Idh/MocA-like oxidoreductase C-terminal domain-containing protein</fullName>
    </recommendedName>
</protein>
<keyword evidence="3" id="KW-1185">Reference proteome</keyword>
<dbReference type="PANTHER" id="PTHR43593:SF1">
    <property type="entry name" value="INOSITOL 2-DEHYDROGENASE"/>
    <property type="match status" value="1"/>
</dbReference>
<dbReference type="OrthoDB" id="446809at2759"/>
<sequence>MPPFGDVKMVAIREHRFPFLVKVNNWNRFNVNTGGTLVEKCCHFFDLMRLFASANPVCVMASGGMDVNHKDEVYDGKVPDIIDNAYVIIEFDNGCRGCLIFACLLKEAKRARNLWALVPESIVRFGSRWEEENTYEGLHHGSSYLEHLIFLSAIRGEGRAAVDLEDGLMAVAMGVAAQLSIQERRYVSMDEVL</sequence>
<dbReference type="InterPro" id="IPR050424">
    <property type="entry name" value="Gfo-Idh-MocA_inositol_DH"/>
</dbReference>
<evidence type="ECO:0000313" key="3">
    <source>
        <dbReference type="Proteomes" id="UP000886595"/>
    </source>
</evidence>
<evidence type="ECO:0000313" key="2">
    <source>
        <dbReference type="EMBL" id="KAG2263931.1"/>
    </source>
</evidence>
<feature type="domain" description="Gfo/Idh/MocA-like oxidoreductase C-terminal" evidence="1">
    <location>
        <begin position="4"/>
        <end position="99"/>
    </location>
</feature>
<dbReference type="SUPFAM" id="SSF55347">
    <property type="entry name" value="Glyceraldehyde-3-phosphate dehydrogenase-like, C-terminal domain"/>
    <property type="match status" value="1"/>
</dbReference>
<dbReference type="InterPro" id="IPR004104">
    <property type="entry name" value="Gfo/Idh/MocA-like_OxRdtase_C"/>
</dbReference>
<proteinExistence type="predicted"/>
<accession>A0A8X7U5L1</accession>